<dbReference type="eggNOG" id="ENOG5034BB3">
    <property type="taxonomic scope" value="Bacteria"/>
</dbReference>
<sequence>MAKLLVVCSDMEMARVVDALRYSVRSDQRQDVIVWELRDGCKLVDGNQQTVFWTDIPADIHVLVTKSVKGFPRDILIDAGYSIKVVSREGFFQEGNSKLERFLETLGMCWTDQARDAYESYDHRSPDFDVASWLKQFDAIGAPSLGKALLRHLEVLPTDQCVSILAKSYLAHSGVPADFVATLSKMGKSGAALSGGLRRHLERDPIILTDAIEKNATSQERKCIHVFEDGLWTGIELSRVLESLIGKSTKPKLPALSDPTLLHKYNVVLHFALATDIGIYAAKSLLLEWDLKNFSLATSNSKMIEVLTAEAKSNFENGNFSFKHVRDFASEVSITPRIITLLSVEMSDAAITHVMGVIRTVGSQLWAINNKALSDSAIPLNVEFGANGIGSTTLFRHSSPRAVLPMFWASGPIKWGSKRIHWKALFPENGPKDHILATS</sequence>
<feature type="domain" description="PRTase-CE" evidence="1">
    <location>
        <begin position="131"/>
        <end position="427"/>
    </location>
</feature>
<dbReference type="RefSeq" id="WP_144241400.1">
    <property type="nucleotide sequence ID" value="NZ_BCTH01000094.1"/>
</dbReference>
<evidence type="ECO:0000313" key="3">
    <source>
        <dbReference type="Proteomes" id="UP000027604"/>
    </source>
</evidence>
<protein>
    <recommendedName>
        <fullName evidence="1">PRTase-CE domain-containing protein</fullName>
    </recommendedName>
</protein>
<reference evidence="2 3" key="1">
    <citation type="journal article" date="2015" name="Genome Announc.">
        <title>Genome Sequence of Mushroom Soft-Rot Pathogen Janthinobacterium agaricidamnosum.</title>
        <authorList>
            <person name="Graupner K."/>
            <person name="Lackner G."/>
            <person name="Hertweck C."/>
        </authorList>
    </citation>
    <scope>NUCLEOTIDE SEQUENCE [LARGE SCALE GENOMIC DNA]</scope>
    <source>
        <strain evidence="3">NBRC 102515 / DSM 9628</strain>
    </source>
</reference>
<dbReference type="Proteomes" id="UP000027604">
    <property type="component" value="Chromosome I"/>
</dbReference>
<dbReference type="PATRIC" id="fig|1349767.4.peg.4854"/>
<dbReference type="OrthoDB" id="7605069at2"/>
<gene>
    <name evidence="2" type="ORF">GJA_219</name>
</gene>
<dbReference type="KEGG" id="jag:GJA_219"/>
<evidence type="ECO:0000259" key="1">
    <source>
        <dbReference type="Pfam" id="PF24390"/>
    </source>
</evidence>
<dbReference type="HOGENOM" id="CLU_623717_0_0_4"/>
<dbReference type="Pfam" id="PF24390">
    <property type="entry name" value="PRTase-CE"/>
    <property type="match status" value="1"/>
</dbReference>
<proteinExistence type="predicted"/>
<dbReference type="AlphaFoldDB" id="W0V0R0"/>
<evidence type="ECO:0000313" key="2">
    <source>
        <dbReference type="EMBL" id="CDG80882.1"/>
    </source>
</evidence>
<keyword evidence="3" id="KW-1185">Reference proteome</keyword>
<name>W0V0R0_9BURK</name>
<dbReference type="InterPro" id="IPR056920">
    <property type="entry name" value="PRTase-CE"/>
</dbReference>
<organism evidence="2 3">
    <name type="scientific">Janthinobacterium agaricidamnosum NBRC 102515 = DSM 9628</name>
    <dbReference type="NCBI Taxonomy" id="1349767"/>
    <lineage>
        <taxon>Bacteria</taxon>
        <taxon>Pseudomonadati</taxon>
        <taxon>Pseudomonadota</taxon>
        <taxon>Betaproteobacteria</taxon>
        <taxon>Burkholderiales</taxon>
        <taxon>Oxalobacteraceae</taxon>
        <taxon>Janthinobacterium</taxon>
    </lineage>
</organism>
<accession>W0V0R0</accession>
<dbReference type="EMBL" id="HG322949">
    <property type="protein sequence ID" value="CDG80882.1"/>
    <property type="molecule type" value="Genomic_DNA"/>
</dbReference>